<dbReference type="PANTHER" id="PTHR43877">
    <property type="entry name" value="AMINOALKYLPHOSPHONATE N-ACETYLTRANSFERASE-RELATED-RELATED"/>
    <property type="match status" value="1"/>
</dbReference>
<keyword evidence="5" id="KW-1185">Reference proteome</keyword>
<dbReference type="EMBL" id="JAHKRT010000001">
    <property type="protein sequence ID" value="MBU3076342.1"/>
    <property type="molecule type" value="Genomic_DNA"/>
</dbReference>
<dbReference type="Pfam" id="PF00583">
    <property type="entry name" value="Acetyltransf_1"/>
    <property type="match status" value="1"/>
</dbReference>
<sequence>MSLSIADLTPEAPAAVALWQAAGLTRPWNDPAADINAALACASSTVLAGHDEGGRLIATVMAGYDGHRGWLYYLAVAGDRQGEGLGRQMVAAAEGWLAGQGAPVVRLMVRTDNAPVAAFYERLGYEPSEVRVLGRRLS</sequence>
<dbReference type="EC" id="2.3.1.-" evidence="4"/>
<dbReference type="RefSeq" id="WP_216318346.1">
    <property type="nucleotide sequence ID" value="NZ_JAHKRT010000001.1"/>
</dbReference>
<dbReference type="InterPro" id="IPR050832">
    <property type="entry name" value="Bact_Acetyltransf"/>
</dbReference>
<organism evidence="4 5">
    <name type="scientific">Sphingomonas quercus</name>
    <dbReference type="NCBI Taxonomy" id="2842451"/>
    <lineage>
        <taxon>Bacteria</taxon>
        <taxon>Pseudomonadati</taxon>
        <taxon>Pseudomonadota</taxon>
        <taxon>Alphaproteobacteria</taxon>
        <taxon>Sphingomonadales</taxon>
        <taxon>Sphingomonadaceae</taxon>
        <taxon>Sphingomonas</taxon>
    </lineage>
</organism>
<evidence type="ECO:0000313" key="5">
    <source>
        <dbReference type="Proteomes" id="UP000776276"/>
    </source>
</evidence>
<evidence type="ECO:0000256" key="1">
    <source>
        <dbReference type="ARBA" id="ARBA00022679"/>
    </source>
</evidence>
<accession>A0ABS6BFI9</accession>
<protein>
    <submittedName>
        <fullName evidence="4">GNAT family acetyltransferase</fullName>
        <ecNumber evidence="4">2.3.1.-</ecNumber>
    </submittedName>
</protein>
<evidence type="ECO:0000313" key="4">
    <source>
        <dbReference type="EMBL" id="MBU3076342.1"/>
    </source>
</evidence>
<feature type="domain" description="N-acetyltransferase" evidence="3">
    <location>
        <begin position="3"/>
        <end position="138"/>
    </location>
</feature>
<name>A0ABS6BFI9_9SPHN</name>
<evidence type="ECO:0000259" key="3">
    <source>
        <dbReference type="PROSITE" id="PS51186"/>
    </source>
</evidence>
<dbReference type="PROSITE" id="PS51186">
    <property type="entry name" value="GNAT"/>
    <property type="match status" value="1"/>
</dbReference>
<gene>
    <name evidence="4" type="ORF">KOF26_00565</name>
</gene>
<dbReference type="Proteomes" id="UP000776276">
    <property type="component" value="Unassembled WGS sequence"/>
</dbReference>
<dbReference type="CDD" id="cd04301">
    <property type="entry name" value="NAT_SF"/>
    <property type="match status" value="1"/>
</dbReference>
<keyword evidence="2 4" id="KW-0012">Acyltransferase</keyword>
<dbReference type="InterPro" id="IPR000182">
    <property type="entry name" value="GNAT_dom"/>
</dbReference>
<comment type="caution">
    <text evidence="4">The sequence shown here is derived from an EMBL/GenBank/DDBJ whole genome shotgun (WGS) entry which is preliminary data.</text>
</comment>
<reference evidence="4 5" key="1">
    <citation type="submission" date="2021-06" db="EMBL/GenBank/DDBJ databases">
        <title>Sphingomonas sp. XMGL2, whole genome shotgun sequencing project.</title>
        <authorList>
            <person name="Zhao G."/>
            <person name="Shen L."/>
        </authorList>
    </citation>
    <scope>NUCLEOTIDE SEQUENCE [LARGE SCALE GENOMIC DNA]</scope>
    <source>
        <strain evidence="4 5">XMGL2</strain>
    </source>
</reference>
<proteinExistence type="predicted"/>
<keyword evidence="1 4" id="KW-0808">Transferase</keyword>
<evidence type="ECO:0000256" key="2">
    <source>
        <dbReference type="ARBA" id="ARBA00023315"/>
    </source>
</evidence>
<dbReference type="NCBIfam" id="NF002959">
    <property type="entry name" value="PRK03624.1"/>
    <property type="match status" value="1"/>
</dbReference>
<dbReference type="GO" id="GO:0016746">
    <property type="term" value="F:acyltransferase activity"/>
    <property type="evidence" value="ECO:0007669"/>
    <property type="project" value="UniProtKB-KW"/>
</dbReference>